<dbReference type="InterPro" id="IPR019389">
    <property type="entry name" value="Selenoprotein_T"/>
</dbReference>
<dbReference type="InterPro" id="IPR036249">
    <property type="entry name" value="Thioredoxin-like_sf"/>
</dbReference>
<dbReference type="AlphaFoldDB" id="A0A7R8D610"/>
<proteinExistence type="predicted"/>
<keyword evidence="4" id="KW-1185">Reference proteome</keyword>
<evidence type="ECO:0000256" key="1">
    <source>
        <dbReference type="ARBA" id="ARBA00022729"/>
    </source>
</evidence>
<dbReference type="Pfam" id="PF10262">
    <property type="entry name" value="Rdx"/>
    <property type="match status" value="1"/>
</dbReference>
<accession>A0A7R8D610</accession>
<dbReference type="GO" id="GO:0005789">
    <property type="term" value="C:endoplasmic reticulum membrane"/>
    <property type="evidence" value="ECO:0007669"/>
    <property type="project" value="TreeGrafter"/>
</dbReference>
<gene>
    <name evidence="3" type="ORF">LSAA_15140</name>
</gene>
<keyword evidence="1" id="KW-0732">Signal</keyword>
<dbReference type="Proteomes" id="UP000675881">
    <property type="component" value="Chromosome 9"/>
</dbReference>
<keyword evidence="2" id="KW-0676">Redox-active center</keyword>
<dbReference type="SUPFAM" id="SSF52833">
    <property type="entry name" value="Thioredoxin-like"/>
    <property type="match status" value="1"/>
</dbReference>
<reference evidence="3" key="1">
    <citation type="submission" date="2021-02" db="EMBL/GenBank/DDBJ databases">
        <authorList>
            <person name="Bekaert M."/>
        </authorList>
    </citation>
    <scope>NUCLEOTIDE SEQUENCE</scope>
    <source>
        <strain evidence="3">IoA-00</strain>
    </source>
</reference>
<protein>
    <submittedName>
        <fullName evidence="3">SELENOT</fullName>
    </submittedName>
</protein>
<dbReference type="InterPro" id="IPR011893">
    <property type="entry name" value="Selenoprotein_Rdx-typ"/>
</dbReference>
<dbReference type="PANTHER" id="PTHR13544">
    <property type="entry name" value="SELENOPROTEIN T"/>
    <property type="match status" value="1"/>
</dbReference>
<evidence type="ECO:0000313" key="3">
    <source>
        <dbReference type="EMBL" id="CAF3040781.1"/>
    </source>
</evidence>
<evidence type="ECO:0000313" key="4">
    <source>
        <dbReference type="Proteomes" id="UP000675881"/>
    </source>
</evidence>
<dbReference type="OrthoDB" id="60822at2759"/>
<dbReference type="NCBIfam" id="TIGR02174">
    <property type="entry name" value="CXXU_selWTH"/>
    <property type="match status" value="1"/>
</dbReference>
<dbReference type="PANTHER" id="PTHR13544:SF0">
    <property type="entry name" value="THIOREDOXIN REDUCTASE-LIKE SELENOPROTEIN T"/>
    <property type="match status" value="1"/>
</dbReference>
<organism evidence="3 4">
    <name type="scientific">Lepeophtheirus salmonis</name>
    <name type="common">Salmon louse</name>
    <name type="synonym">Caligus salmonis</name>
    <dbReference type="NCBI Taxonomy" id="72036"/>
    <lineage>
        <taxon>Eukaryota</taxon>
        <taxon>Metazoa</taxon>
        <taxon>Ecdysozoa</taxon>
        <taxon>Arthropoda</taxon>
        <taxon>Crustacea</taxon>
        <taxon>Multicrustacea</taxon>
        <taxon>Hexanauplia</taxon>
        <taxon>Copepoda</taxon>
        <taxon>Siphonostomatoida</taxon>
        <taxon>Caligidae</taxon>
        <taxon>Lepeophtheirus</taxon>
    </lineage>
</organism>
<dbReference type="GO" id="GO:0004791">
    <property type="term" value="F:thioredoxin-disulfide reductase (NADPH) activity"/>
    <property type="evidence" value="ECO:0007669"/>
    <property type="project" value="TreeGrafter"/>
</dbReference>
<evidence type="ECO:0000256" key="2">
    <source>
        <dbReference type="ARBA" id="ARBA00023284"/>
    </source>
</evidence>
<sequence>MTELSITSKLALIAFLGCSRTEAVQNGWTHTQSFVLLLLRLYRKVFEQYADILRQKYPGLLIEGDNFPPPSWKYTTAQALGLYKNVIVVCLAFGLNPFELFGANTPAFYAWMSQNRFYSALMVFFLTNAVETQLISTGAFEVTLNDLPVWSKIESGRIPQPPELFQIIDNYMKMSTPEDAIPSLHL</sequence>
<name>A0A7R8D610_LEPSM</name>
<dbReference type="GO" id="GO:0045454">
    <property type="term" value="P:cell redox homeostasis"/>
    <property type="evidence" value="ECO:0007669"/>
    <property type="project" value="TreeGrafter"/>
</dbReference>
<dbReference type="EMBL" id="HG994588">
    <property type="protein sequence ID" value="CAF3040781.1"/>
    <property type="molecule type" value="Genomic_DNA"/>
</dbReference>
<dbReference type="Gene3D" id="3.40.30.10">
    <property type="entry name" value="Glutaredoxin"/>
    <property type="match status" value="1"/>
</dbReference>